<evidence type="ECO:0000256" key="2">
    <source>
        <dbReference type="ARBA" id="ARBA00022614"/>
    </source>
</evidence>
<dbReference type="InterPro" id="IPR001611">
    <property type="entry name" value="Leu-rich_rpt"/>
</dbReference>
<dbReference type="PANTHER" id="PTHR43671:SF13">
    <property type="entry name" value="SERINE_THREONINE-PROTEIN KINASE NEK2"/>
    <property type="match status" value="1"/>
</dbReference>
<keyword evidence="3" id="KW-0808">Transferase</keyword>
<dbReference type="PANTHER" id="PTHR43671">
    <property type="entry name" value="SERINE/THREONINE-PROTEIN KINASE NEK"/>
    <property type="match status" value="1"/>
</dbReference>
<dbReference type="InterPro" id="IPR050660">
    <property type="entry name" value="NEK_Ser/Thr_kinase"/>
</dbReference>
<accession>A0AAD7UGU2</accession>
<gene>
    <name evidence="10" type="ORF">CTAYLR_000531</name>
</gene>
<dbReference type="PROSITE" id="PS50011">
    <property type="entry name" value="PROTEIN_KINASE_DOM"/>
    <property type="match status" value="1"/>
</dbReference>
<feature type="region of interest" description="Disordered" evidence="8">
    <location>
        <begin position="63"/>
        <end position="89"/>
    </location>
</feature>
<evidence type="ECO:0000256" key="5">
    <source>
        <dbReference type="ARBA" id="ARBA00022741"/>
    </source>
</evidence>
<dbReference type="InterPro" id="IPR032675">
    <property type="entry name" value="LRR_dom_sf"/>
</dbReference>
<evidence type="ECO:0000256" key="4">
    <source>
        <dbReference type="ARBA" id="ARBA00022737"/>
    </source>
</evidence>
<evidence type="ECO:0000259" key="9">
    <source>
        <dbReference type="PROSITE" id="PS50011"/>
    </source>
</evidence>
<evidence type="ECO:0000256" key="7">
    <source>
        <dbReference type="ARBA" id="ARBA00022840"/>
    </source>
</evidence>
<feature type="compositionally biased region" description="Basic residues" evidence="8">
    <location>
        <begin position="74"/>
        <end position="85"/>
    </location>
</feature>
<dbReference type="Gene3D" id="1.10.510.10">
    <property type="entry name" value="Transferase(Phosphotransferase) domain 1"/>
    <property type="match status" value="2"/>
</dbReference>
<dbReference type="InterPro" id="IPR000719">
    <property type="entry name" value="Prot_kinase_dom"/>
</dbReference>
<keyword evidence="6" id="KW-0418">Kinase</keyword>
<dbReference type="SMART" id="SM00368">
    <property type="entry name" value="LRR_RI"/>
    <property type="match status" value="3"/>
</dbReference>
<protein>
    <recommendedName>
        <fullName evidence="1">non-specific serine/threonine protein kinase</fullName>
        <ecNumber evidence="1">2.7.11.1</ecNumber>
    </recommendedName>
</protein>
<dbReference type="AlphaFoldDB" id="A0AAD7UGU2"/>
<evidence type="ECO:0000256" key="3">
    <source>
        <dbReference type="ARBA" id="ARBA00022679"/>
    </source>
</evidence>
<dbReference type="SUPFAM" id="SSF56112">
    <property type="entry name" value="Protein kinase-like (PK-like)"/>
    <property type="match status" value="1"/>
</dbReference>
<keyword evidence="5" id="KW-0547">Nucleotide-binding</keyword>
<dbReference type="SUPFAM" id="SSF52047">
    <property type="entry name" value="RNI-like"/>
    <property type="match status" value="1"/>
</dbReference>
<evidence type="ECO:0000313" key="10">
    <source>
        <dbReference type="EMBL" id="KAJ8605798.1"/>
    </source>
</evidence>
<dbReference type="Proteomes" id="UP001230188">
    <property type="component" value="Unassembled WGS sequence"/>
</dbReference>
<dbReference type="GO" id="GO:0005524">
    <property type="term" value="F:ATP binding"/>
    <property type="evidence" value="ECO:0007669"/>
    <property type="project" value="UniProtKB-KW"/>
</dbReference>
<sequence>MTTADDDCHSAPTPDNNEEFATTKREGFRAANIRAALARGVAAIASTTAAFGASTRNALNLFKSSSSSSSSSSSKKKKKKKKTKHVTSTTIYAARSAAPPPALDGRQLSPVVSTLLLQTSTASDCREFEEWQEIVVEPPNQEEELVSRAMVKMINVDRCRGVDLKLMYGEAAVLTRLDHPNIARYLTSFERGGKFFIITECVVGGHMGSQIGKPHDARTLRLWGRQIFDALAYMHRRNVLHRDLEPESILLDVARAAIKIAHPMMVIAETGLYEAADDMWSVGCVLGALLARTSLGHRRSFYDDAAAAAIEDVCTRSFKADRLLGAVVGDLLNSAPALRPSAADVLLRLDNGEEKKARNELLPSERFVDSCKMTWRCILENLESNDVTKLDLARDGSVFSTPRVLYNQIQDEGAARLAAALEKNASLQTLGLWFNQIGDDGAESLGASLEKNASLTELNLRDNKLSEKAERQLRAVAKKTPARKIYL</sequence>
<dbReference type="EMBL" id="JAQMWT010000309">
    <property type="protein sequence ID" value="KAJ8605798.1"/>
    <property type="molecule type" value="Genomic_DNA"/>
</dbReference>
<reference evidence="10" key="1">
    <citation type="submission" date="2023-01" db="EMBL/GenBank/DDBJ databases">
        <title>Metagenome sequencing of chrysophaentin producing Chrysophaeum taylorii.</title>
        <authorList>
            <person name="Davison J."/>
            <person name="Bewley C."/>
        </authorList>
    </citation>
    <scope>NUCLEOTIDE SEQUENCE</scope>
    <source>
        <strain evidence="10">NIES-1699</strain>
    </source>
</reference>
<keyword evidence="4" id="KW-0677">Repeat</keyword>
<keyword evidence="11" id="KW-1185">Reference proteome</keyword>
<dbReference type="Pfam" id="PF00069">
    <property type="entry name" value="Pkinase"/>
    <property type="match status" value="1"/>
</dbReference>
<dbReference type="Gene3D" id="3.80.10.10">
    <property type="entry name" value="Ribonuclease Inhibitor"/>
    <property type="match status" value="1"/>
</dbReference>
<organism evidence="10 11">
    <name type="scientific">Chrysophaeum taylorii</name>
    <dbReference type="NCBI Taxonomy" id="2483200"/>
    <lineage>
        <taxon>Eukaryota</taxon>
        <taxon>Sar</taxon>
        <taxon>Stramenopiles</taxon>
        <taxon>Ochrophyta</taxon>
        <taxon>Pelagophyceae</taxon>
        <taxon>Pelagomonadales</taxon>
        <taxon>Pelagomonadaceae</taxon>
        <taxon>Chrysophaeum</taxon>
    </lineage>
</organism>
<feature type="compositionally biased region" description="Low complexity" evidence="8">
    <location>
        <begin position="63"/>
        <end position="73"/>
    </location>
</feature>
<evidence type="ECO:0000256" key="1">
    <source>
        <dbReference type="ARBA" id="ARBA00012513"/>
    </source>
</evidence>
<evidence type="ECO:0000256" key="8">
    <source>
        <dbReference type="SAM" id="MobiDB-lite"/>
    </source>
</evidence>
<feature type="region of interest" description="Disordered" evidence="8">
    <location>
        <begin position="1"/>
        <end position="23"/>
    </location>
</feature>
<keyword evidence="2" id="KW-0433">Leucine-rich repeat</keyword>
<dbReference type="Pfam" id="PF13516">
    <property type="entry name" value="LRR_6"/>
    <property type="match status" value="2"/>
</dbReference>
<dbReference type="InterPro" id="IPR011009">
    <property type="entry name" value="Kinase-like_dom_sf"/>
</dbReference>
<keyword evidence="7" id="KW-0067">ATP-binding</keyword>
<name>A0AAD7UGU2_9STRA</name>
<dbReference type="GO" id="GO:0004674">
    <property type="term" value="F:protein serine/threonine kinase activity"/>
    <property type="evidence" value="ECO:0007669"/>
    <property type="project" value="UniProtKB-EC"/>
</dbReference>
<evidence type="ECO:0000313" key="11">
    <source>
        <dbReference type="Proteomes" id="UP001230188"/>
    </source>
</evidence>
<comment type="caution">
    <text evidence="10">The sequence shown here is derived from an EMBL/GenBank/DDBJ whole genome shotgun (WGS) entry which is preliminary data.</text>
</comment>
<dbReference type="EC" id="2.7.11.1" evidence="1"/>
<evidence type="ECO:0000256" key="6">
    <source>
        <dbReference type="ARBA" id="ARBA00022777"/>
    </source>
</evidence>
<proteinExistence type="predicted"/>
<feature type="domain" description="Protein kinase" evidence="9">
    <location>
        <begin position="62"/>
        <end position="362"/>
    </location>
</feature>